<dbReference type="EnsemblPlants" id="MELO3C035081.2.1">
    <property type="protein sequence ID" value="MELO3C035081.2.1"/>
    <property type="gene ID" value="MELO3C035081.2"/>
</dbReference>
<accession>A0A9I9EKQ5</accession>
<proteinExistence type="predicted"/>
<name>A0A9I9EKQ5_CUCME</name>
<sequence>MAANATVAIRTATTVVEFMALFRPSVCILFRRFAIPWTRLRFVHHALLESKLCPGSLFSLPCRELSPPTDSPPSAVLPLLSTILIEDGSALISSSTTSRFCPFDAICSAVCPFLSVRVATIGSFARSALTTCKCPFLAAECRAVLPLLLAMVANPLPASNRKSTISIWPCVAAVCNAVVFDMSTHQPDRNISTILLLNQRIRTPPPRITLFRRNDSALPVILSNPSHRCPSKFPSPPLDFRLSRRNVMVCRLFFPSIASSSSSSANLSPPPAAALCLILTSKSTYFLLFFPISITK</sequence>
<dbReference type="AlphaFoldDB" id="A0A9I9EKQ5"/>
<evidence type="ECO:0000313" key="1">
    <source>
        <dbReference type="EnsemblPlants" id="MELO3C035081.2.1"/>
    </source>
</evidence>
<reference evidence="1" key="1">
    <citation type="submission" date="2023-03" db="UniProtKB">
        <authorList>
            <consortium name="EnsemblPlants"/>
        </authorList>
    </citation>
    <scope>IDENTIFICATION</scope>
</reference>
<organism evidence="1">
    <name type="scientific">Cucumis melo</name>
    <name type="common">Muskmelon</name>
    <dbReference type="NCBI Taxonomy" id="3656"/>
    <lineage>
        <taxon>Eukaryota</taxon>
        <taxon>Viridiplantae</taxon>
        <taxon>Streptophyta</taxon>
        <taxon>Embryophyta</taxon>
        <taxon>Tracheophyta</taxon>
        <taxon>Spermatophyta</taxon>
        <taxon>Magnoliopsida</taxon>
        <taxon>eudicotyledons</taxon>
        <taxon>Gunneridae</taxon>
        <taxon>Pentapetalae</taxon>
        <taxon>rosids</taxon>
        <taxon>fabids</taxon>
        <taxon>Cucurbitales</taxon>
        <taxon>Cucurbitaceae</taxon>
        <taxon>Benincaseae</taxon>
        <taxon>Cucumis</taxon>
    </lineage>
</organism>
<dbReference type="Gramene" id="MELO3C035081.2.1">
    <property type="protein sequence ID" value="MELO3C035081.2.1"/>
    <property type="gene ID" value="MELO3C035081.2"/>
</dbReference>
<protein>
    <submittedName>
        <fullName evidence="1">Uncharacterized protein</fullName>
    </submittedName>
</protein>